<dbReference type="InterPro" id="IPR015815">
    <property type="entry name" value="HIBADH-related"/>
</dbReference>
<reference evidence="7 8" key="1">
    <citation type="submission" date="2020-07" db="EMBL/GenBank/DDBJ databases">
        <title>Sequencing the genomes of 1000 actinobacteria strains.</title>
        <authorList>
            <person name="Klenk H.-P."/>
        </authorList>
    </citation>
    <scope>NUCLEOTIDE SEQUENCE [LARGE SCALE GENOMIC DNA]</scope>
    <source>
        <strain evidence="7 8">DSM 45772</strain>
    </source>
</reference>
<protein>
    <submittedName>
        <fullName evidence="7">3-hydroxyisobutyrate dehydrogenase</fullName>
        <ecNumber evidence="7">1.1.1.31</ecNumber>
    </submittedName>
</protein>
<dbReference type="InterPro" id="IPR008927">
    <property type="entry name" value="6-PGluconate_DH-like_C_sf"/>
</dbReference>
<dbReference type="Gene3D" id="3.40.50.720">
    <property type="entry name" value="NAD(P)-binding Rossmann-like Domain"/>
    <property type="match status" value="1"/>
</dbReference>
<comment type="caution">
    <text evidence="7">The sequence shown here is derived from an EMBL/GenBank/DDBJ whole genome shotgun (WGS) entry which is preliminary data.</text>
</comment>
<feature type="domain" description="3-hydroxyisobutyrate dehydrogenase-like NAD-binding" evidence="6">
    <location>
        <begin position="163"/>
        <end position="281"/>
    </location>
</feature>
<evidence type="ECO:0000313" key="7">
    <source>
        <dbReference type="EMBL" id="NYD38243.1"/>
    </source>
</evidence>
<keyword evidence="2 7" id="KW-0560">Oxidoreductase</keyword>
<dbReference type="InterPro" id="IPR006115">
    <property type="entry name" value="6PGDH_NADP-bd"/>
</dbReference>
<evidence type="ECO:0000259" key="5">
    <source>
        <dbReference type="Pfam" id="PF03446"/>
    </source>
</evidence>
<comment type="similarity">
    <text evidence="1">Belongs to the HIBADH-related family.</text>
</comment>
<evidence type="ECO:0000256" key="1">
    <source>
        <dbReference type="ARBA" id="ARBA00009080"/>
    </source>
</evidence>
<feature type="domain" description="6-phosphogluconate dehydrogenase NADP-binding" evidence="5">
    <location>
        <begin position="4"/>
        <end position="157"/>
    </location>
</feature>
<dbReference type="PANTHER" id="PTHR43580:SF2">
    <property type="entry name" value="CYTOKINE-LIKE NUCLEAR FACTOR N-PAC"/>
    <property type="match status" value="1"/>
</dbReference>
<name>A0A7Y9J7I0_9PSEU</name>
<evidence type="ECO:0000313" key="8">
    <source>
        <dbReference type="Proteomes" id="UP000535890"/>
    </source>
</evidence>
<feature type="active site" evidence="4">
    <location>
        <position position="169"/>
    </location>
</feature>
<keyword evidence="8" id="KW-1185">Reference proteome</keyword>
<dbReference type="SUPFAM" id="SSF48179">
    <property type="entry name" value="6-phosphogluconate dehydrogenase C-terminal domain-like"/>
    <property type="match status" value="1"/>
</dbReference>
<proteinExistence type="inferred from homology"/>
<dbReference type="SUPFAM" id="SSF51735">
    <property type="entry name" value="NAD(P)-binding Rossmann-fold domains"/>
    <property type="match status" value="1"/>
</dbReference>
<dbReference type="AlphaFoldDB" id="A0A7Y9J7I0"/>
<dbReference type="InterPro" id="IPR013328">
    <property type="entry name" value="6PGD_dom2"/>
</dbReference>
<dbReference type="InterPro" id="IPR051265">
    <property type="entry name" value="HIBADH-related_NP60_sf"/>
</dbReference>
<dbReference type="GO" id="GO:0050661">
    <property type="term" value="F:NADP binding"/>
    <property type="evidence" value="ECO:0007669"/>
    <property type="project" value="InterPro"/>
</dbReference>
<dbReference type="InterPro" id="IPR036291">
    <property type="entry name" value="NAD(P)-bd_dom_sf"/>
</dbReference>
<dbReference type="InterPro" id="IPR029154">
    <property type="entry name" value="HIBADH-like_NADP-bd"/>
</dbReference>
<accession>A0A7Y9J7I0</accession>
<organism evidence="7 8">
    <name type="scientific">Actinomycetospora corticicola</name>
    <dbReference type="NCBI Taxonomy" id="663602"/>
    <lineage>
        <taxon>Bacteria</taxon>
        <taxon>Bacillati</taxon>
        <taxon>Actinomycetota</taxon>
        <taxon>Actinomycetes</taxon>
        <taxon>Pseudonocardiales</taxon>
        <taxon>Pseudonocardiaceae</taxon>
        <taxon>Actinomycetospora</taxon>
    </lineage>
</organism>
<dbReference type="Pfam" id="PF14833">
    <property type="entry name" value="NAD_binding_11"/>
    <property type="match status" value="1"/>
</dbReference>
<dbReference type="EMBL" id="JACCBN010000001">
    <property type="protein sequence ID" value="NYD38243.1"/>
    <property type="molecule type" value="Genomic_DNA"/>
</dbReference>
<dbReference type="Pfam" id="PF03446">
    <property type="entry name" value="NAD_binding_2"/>
    <property type="match status" value="1"/>
</dbReference>
<evidence type="ECO:0000256" key="2">
    <source>
        <dbReference type="ARBA" id="ARBA00023002"/>
    </source>
</evidence>
<dbReference type="EC" id="1.1.1.31" evidence="7"/>
<dbReference type="GO" id="GO:0008442">
    <property type="term" value="F:3-hydroxyisobutyrate dehydrogenase activity"/>
    <property type="evidence" value="ECO:0007669"/>
    <property type="project" value="UniProtKB-EC"/>
</dbReference>
<dbReference type="Proteomes" id="UP000535890">
    <property type="component" value="Unassembled WGS sequence"/>
</dbReference>
<dbReference type="GO" id="GO:0051287">
    <property type="term" value="F:NAD binding"/>
    <property type="evidence" value="ECO:0007669"/>
    <property type="project" value="InterPro"/>
</dbReference>
<evidence type="ECO:0000256" key="3">
    <source>
        <dbReference type="ARBA" id="ARBA00023027"/>
    </source>
</evidence>
<evidence type="ECO:0000256" key="4">
    <source>
        <dbReference type="PIRSR" id="PIRSR000103-1"/>
    </source>
</evidence>
<dbReference type="PANTHER" id="PTHR43580">
    <property type="entry name" value="OXIDOREDUCTASE GLYR1-RELATED"/>
    <property type="match status" value="1"/>
</dbReference>
<dbReference type="RefSeq" id="WP_179795719.1">
    <property type="nucleotide sequence ID" value="NZ_BAABHP010000020.1"/>
</dbReference>
<evidence type="ECO:0000259" key="6">
    <source>
        <dbReference type="Pfam" id="PF14833"/>
    </source>
</evidence>
<gene>
    <name evidence="7" type="ORF">BJ983_004345</name>
</gene>
<dbReference type="Gene3D" id="1.10.1040.10">
    <property type="entry name" value="N-(1-d-carboxylethyl)-l-norvaline Dehydrogenase, domain 2"/>
    <property type="match status" value="1"/>
</dbReference>
<dbReference type="PIRSF" id="PIRSF000103">
    <property type="entry name" value="HIBADH"/>
    <property type="match status" value="1"/>
</dbReference>
<keyword evidence="3" id="KW-0520">NAD</keyword>
<sequence length="285" mass="29077">MTSVAVLGTGIMGAGMARSLLREGLDVTVWNRSPEKAKPLADDGATVADSAADAVAGADVVITMLFDIEPVLSVMADAAGSLRDDAVWMQASTVGIEGTRRVGAFAAEHGIDVLDAPVLGTKAPAENGKLVILASGPSALRDRVASAFDAMGARTQWVSETLGDASKLKLAVNAWIGVMVNGTAQSIALARGLGLDPQQFLDAVDGQAVDSPYVQLKGKAMITGDYTPSFELDGVIKDTDLIRDALAEAGTATTLADAVADRLAAASAQGHGAEDMAAVVHGYGT</sequence>